<protein>
    <submittedName>
        <fullName evidence="1">Uncharacterized protein</fullName>
    </submittedName>
</protein>
<comment type="caution">
    <text evidence="1">The sequence shown here is derived from an EMBL/GenBank/DDBJ whole genome shotgun (WGS) entry which is preliminary data.</text>
</comment>
<keyword evidence="2" id="KW-1185">Reference proteome</keyword>
<name>A0A9X3AL18_9SPHN</name>
<gene>
    <name evidence="1" type="ORF">N0B51_08980</name>
</gene>
<dbReference type="AlphaFoldDB" id="A0A9X3AL18"/>
<reference evidence="1" key="1">
    <citation type="submission" date="2022-09" db="EMBL/GenBank/DDBJ databases">
        <title>The genome sequence of Tsuneonella sp. YG55.</title>
        <authorList>
            <person name="Liu Y."/>
        </authorList>
    </citation>
    <scope>NUCLEOTIDE SEQUENCE</scope>
    <source>
        <strain evidence="1">YG55</strain>
    </source>
</reference>
<dbReference type="Proteomes" id="UP001142648">
    <property type="component" value="Unassembled WGS sequence"/>
</dbReference>
<accession>A0A9X3AL18</accession>
<proteinExistence type="predicted"/>
<evidence type="ECO:0000313" key="2">
    <source>
        <dbReference type="Proteomes" id="UP001142648"/>
    </source>
</evidence>
<evidence type="ECO:0000313" key="1">
    <source>
        <dbReference type="EMBL" id="MCT2559114.1"/>
    </source>
</evidence>
<dbReference type="EMBL" id="JAOAMV010000004">
    <property type="protein sequence ID" value="MCT2559114.1"/>
    <property type="molecule type" value="Genomic_DNA"/>
</dbReference>
<sequence length="142" mass="15507">MTAEADIERIANGLLACTLPKSEWTHRAHFAAALWLLAHPHVLARRGGMAPLIRAYNAATGVENSETSGYHETITRASLRGAAAVLADYPGKPLGEILDALMEGPLGDKRWPLAYWSEDLLMGSQARREWVEPDLAPLPWPG</sequence>
<organism evidence="1 2">
    <name type="scientific">Tsuneonella litorea</name>
    <dbReference type="NCBI Taxonomy" id="2976475"/>
    <lineage>
        <taxon>Bacteria</taxon>
        <taxon>Pseudomonadati</taxon>
        <taxon>Pseudomonadota</taxon>
        <taxon>Alphaproteobacteria</taxon>
        <taxon>Sphingomonadales</taxon>
        <taxon>Erythrobacteraceae</taxon>
        <taxon>Tsuneonella</taxon>
    </lineage>
</organism>
<dbReference type="RefSeq" id="WP_259961987.1">
    <property type="nucleotide sequence ID" value="NZ_JAOAMV010000004.1"/>
</dbReference>